<dbReference type="Proteomes" id="UP000297739">
    <property type="component" value="Unassembled WGS sequence"/>
</dbReference>
<gene>
    <name evidence="1" type="ORF">E5J99_20440</name>
</gene>
<reference evidence="1 2" key="1">
    <citation type="submission" date="2019-04" db="EMBL/GenBank/DDBJ databases">
        <authorList>
            <person name="Feng G."/>
            <person name="Zhang J."/>
            <person name="Zhu H."/>
        </authorList>
    </citation>
    <scope>NUCLEOTIDE SEQUENCE [LARGE SCALE GENOMIC DNA]</scope>
    <source>
        <strain evidence="1 2">JCM 17223</strain>
    </source>
</reference>
<evidence type="ECO:0000313" key="1">
    <source>
        <dbReference type="EMBL" id="TGE12228.1"/>
    </source>
</evidence>
<dbReference type="EMBL" id="SRLD01000075">
    <property type="protein sequence ID" value="TGE12228.1"/>
    <property type="molecule type" value="Genomic_DNA"/>
</dbReference>
<comment type="caution">
    <text evidence="1">The sequence shown here is derived from an EMBL/GenBank/DDBJ whole genome shotgun (WGS) entry which is preliminary data.</text>
</comment>
<keyword evidence="2" id="KW-1185">Reference proteome</keyword>
<protein>
    <submittedName>
        <fullName evidence="1">Uncharacterized protein</fullName>
    </submittedName>
</protein>
<dbReference type="OrthoDB" id="871963at2"/>
<organism evidence="1 2">
    <name type="scientific">Hymenobacter elongatus</name>
    <dbReference type="NCBI Taxonomy" id="877208"/>
    <lineage>
        <taxon>Bacteria</taxon>
        <taxon>Pseudomonadati</taxon>
        <taxon>Bacteroidota</taxon>
        <taxon>Cytophagia</taxon>
        <taxon>Cytophagales</taxon>
        <taxon>Hymenobacteraceae</taxon>
        <taxon>Hymenobacter</taxon>
    </lineage>
</organism>
<dbReference type="AlphaFoldDB" id="A0A4Z0PE95"/>
<accession>A0A4Z0PE95</accession>
<evidence type="ECO:0000313" key="2">
    <source>
        <dbReference type="Proteomes" id="UP000297739"/>
    </source>
</evidence>
<sequence length="305" mass="35708">MLFKDILDAKGSTLSDEIERLFHLALRNQNHSGNLLLVLANGFYQKDIGGFITSDGKRLSPYVIGPGAEGHSAQTHYKFINQYRTTYIHPLDHKEYVKLFDYNPGKREEIEKLLEKEETTIQLEMLIYLKIWEADLTIKKLYQFTQILHKEDYNWHFKVSESSRDTDSIGTRQEVIRTLIREKIKSISPILYDAIKAAYKTQIRNSIAHSNYSFQGRNIHLNNYVESDKASQLHNVEFDEWIDIFHTTLLIHNLIIGLDNRIRSHYAELASKGQTLEVKIIEPSVRKFSRVVEYREDWQDFIADS</sequence>
<proteinExistence type="predicted"/>
<dbReference type="RefSeq" id="WP_135499663.1">
    <property type="nucleotide sequence ID" value="NZ_SRLD01000075.1"/>
</dbReference>
<name>A0A4Z0PE95_9BACT</name>